<organism evidence="3 4">
    <name type="scientific">Crotalaria pallida</name>
    <name type="common">Smooth rattlebox</name>
    <name type="synonym">Crotalaria striata</name>
    <dbReference type="NCBI Taxonomy" id="3830"/>
    <lineage>
        <taxon>Eukaryota</taxon>
        <taxon>Viridiplantae</taxon>
        <taxon>Streptophyta</taxon>
        <taxon>Embryophyta</taxon>
        <taxon>Tracheophyta</taxon>
        <taxon>Spermatophyta</taxon>
        <taxon>Magnoliopsida</taxon>
        <taxon>eudicotyledons</taxon>
        <taxon>Gunneridae</taxon>
        <taxon>Pentapetalae</taxon>
        <taxon>rosids</taxon>
        <taxon>fabids</taxon>
        <taxon>Fabales</taxon>
        <taxon>Fabaceae</taxon>
        <taxon>Papilionoideae</taxon>
        <taxon>50 kb inversion clade</taxon>
        <taxon>genistoids sensu lato</taxon>
        <taxon>core genistoids</taxon>
        <taxon>Crotalarieae</taxon>
        <taxon>Crotalaria</taxon>
    </lineage>
</organism>
<name>A0AAN9E639_CROPI</name>
<keyword evidence="4" id="KW-1185">Reference proteome</keyword>
<keyword evidence="2" id="KW-0812">Transmembrane</keyword>
<gene>
    <name evidence="3" type="ORF">RIF29_40420</name>
</gene>
<proteinExistence type="predicted"/>
<reference evidence="3 4" key="1">
    <citation type="submission" date="2024-01" db="EMBL/GenBank/DDBJ databases">
        <title>The genomes of 5 underutilized Papilionoideae crops provide insights into root nodulation and disease resistanc.</title>
        <authorList>
            <person name="Yuan L."/>
        </authorList>
    </citation>
    <scope>NUCLEOTIDE SEQUENCE [LARGE SCALE GENOMIC DNA]</scope>
    <source>
        <strain evidence="3">ZHUSHIDOU_FW_LH</strain>
        <tissue evidence="3">Leaf</tissue>
    </source>
</reference>
<keyword evidence="2" id="KW-1133">Transmembrane helix</keyword>
<feature type="transmembrane region" description="Helical" evidence="2">
    <location>
        <begin position="145"/>
        <end position="162"/>
    </location>
</feature>
<evidence type="ECO:0000313" key="4">
    <source>
        <dbReference type="Proteomes" id="UP001372338"/>
    </source>
</evidence>
<dbReference type="EMBL" id="JAYWIO010000008">
    <property type="protein sequence ID" value="KAK7245573.1"/>
    <property type="molecule type" value="Genomic_DNA"/>
</dbReference>
<feature type="transmembrane region" description="Helical" evidence="2">
    <location>
        <begin position="48"/>
        <end position="69"/>
    </location>
</feature>
<accession>A0AAN9E639</accession>
<evidence type="ECO:0000313" key="3">
    <source>
        <dbReference type="EMBL" id="KAK7245573.1"/>
    </source>
</evidence>
<keyword evidence="2" id="KW-0472">Membrane</keyword>
<dbReference type="Proteomes" id="UP001372338">
    <property type="component" value="Unassembled WGS sequence"/>
</dbReference>
<sequence length="197" mass="21671">MLAYKHNLSILSASSLFCSPFLGGDDEQVVGSGFPQIHYHHGFLKLHAYSYLLGLLFLLLYSSTLSSWIPPTPPLATPPPPPPQHRHSPLATPPPPPPPQHRHYPRPPPPPPPQHRHYHSIPPPFAVPHTHAGNCSLPPPLKNPLAWISTATLVAALIYKLYTCFRPAARAPTPPQTDLNVVDQIEDEDPLYEALGP</sequence>
<protein>
    <submittedName>
        <fullName evidence="3">Uncharacterized protein</fullName>
    </submittedName>
</protein>
<feature type="region of interest" description="Disordered" evidence="1">
    <location>
        <begin position="75"/>
        <end position="123"/>
    </location>
</feature>
<comment type="caution">
    <text evidence="3">The sequence shown here is derived from an EMBL/GenBank/DDBJ whole genome shotgun (WGS) entry which is preliminary data.</text>
</comment>
<evidence type="ECO:0000256" key="1">
    <source>
        <dbReference type="SAM" id="MobiDB-lite"/>
    </source>
</evidence>
<dbReference type="AlphaFoldDB" id="A0AAN9E639"/>
<dbReference type="PRINTS" id="PR01217">
    <property type="entry name" value="PRICHEXTENSN"/>
</dbReference>
<evidence type="ECO:0000256" key="2">
    <source>
        <dbReference type="SAM" id="Phobius"/>
    </source>
</evidence>